<sequence>MSNLNENPVVDIPRKPLWQRALMLLGAGTACAIFTLTFFPSAFEQVSRMIAQPISSAAASEGEDFVSPAAARAQKLSRAKTVVHGMFVKDAYGCSYMFQYLSAQLTLIPVLDERRQPVCDK</sequence>
<feature type="transmembrane region" description="Helical" evidence="1">
    <location>
        <begin position="20"/>
        <end position="39"/>
    </location>
</feature>
<keyword evidence="1" id="KW-1133">Transmembrane helix</keyword>
<evidence type="ECO:0000256" key="1">
    <source>
        <dbReference type="SAM" id="Phobius"/>
    </source>
</evidence>
<reference evidence="2 3" key="1">
    <citation type="submission" date="2014-12" db="EMBL/GenBank/DDBJ databases">
        <title>Denitrispirillum autotrophicum gen. nov., sp. nov., Denitrifying, Facultatively Autotrophic Bacteria Isolated from Rice Paddy Soil.</title>
        <authorList>
            <person name="Ishii S."/>
            <person name="Ashida N."/>
            <person name="Ohno H."/>
            <person name="Otsuka S."/>
            <person name="Yokota A."/>
            <person name="Senoo K."/>
        </authorList>
    </citation>
    <scope>NUCLEOTIDE SEQUENCE [LARGE SCALE GENOMIC DNA]</scope>
    <source>
        <strain evidence="2 3">TSA66</strain>
    </source>
</reference>
<keyword evidence="1" id="KW-0812">Transmembrane</keyword>
<name>A0A0C2BMA0_9BURK</name>
<keyword evidence="1" id="KW-0472">Membrane</keyword>
<dbReference type="RefSeq" id="WP_040041043.1">
    <property type="nucleotide sequence ID" value="NZ_JWJG01000028.1"/>
</dbReference>
<comment type="caution">
    <text evidence="2">The sequence shown here is derived from an EMBL/GenBank/DDBJ whole genome shotgun (WGS) entry which is preliminary data.</text>
</comment>
<proteinExistence type="predicted"/>
<dbReference type="Proteomes" id="UP000031572">
    <property type="component" value="Unassembled WGS sequence"/>
</dbReference>
<evidence type="ECO:0000313" key="2">
    <source>
        <dbReference type="EMBL" id="KIF82370.1"/>
    </source>
</evidence>
<dbReference type="EMBL" id="JWJG01000028">
    <property type="protein sequence ID" value="KIF82370.1"/>
    <property type="molecule type" value="Genomic_DNA"/>
</dbReference>
<dbReference type="AlphaFoldDB" id="A0A0C2BMA0"/>
<gene>
    <name evidence="2" type="ORF">TSA66_18615</name>
</gene>
<evidence type="ECO:0000313" key="3">
    <source>
        <dbReference type="Proteomes" id="UP000031572"/>
    </source>
</evidence>
<accession>A0A0C2BMA0</accession>
<keyword evidence="3" id="KW-1185">Reference proteome</keyword>
<organism evidence="2 3">
    <name type="scientific">Noviherbaspirillum autotrophicum</name>
    <dbReference type="NCBI Taxonomy" id="709839"/>
    <lineage>
        <taxon>Bacteria</taxon>
        <taxon>Pseudomonadati</taxon>
        <taxon>Pseudomonadota</taxon>
        <taxon>Betaproteobacteria</taxon>
        <taxon>Burkholderiales</taxon>
        <taxon>Oxalobacteraceae</taxon>
        <taxon>Noviherbaspirillum</taxon>
    </lineage>
</organism>
<protein>
    <submittedName>
        <fullName evidence="2">Uncharacterized protein</fullName>
    </submittedName>
</protein>
<dbReference type="OrthoDB" id="8777184at2"/>